<organism evidence="2">
    <name type="scientific">Ixodes ricinus</name>
    <name type="common">Common tick</name>
    <name type="synonym">Acarus ricinus</name>
    <dbReference type="NCBI Taxonomy" id="34613"/>
    <lineage>
        <taxon>Eukaryota</taxon>
        <taxon>Metazoa</taxon>
        <taxon>Ecdysozoa</taxon>
        <taxon>Arthropoda</taxon>
        <taxon>Chelicerata</taxon>
        <taxon>Arachnida</taxon>
        <taxon>Acari</taxon>
        <taxon>Parasitiformes</taxon>
        <taxon>Ixodida</taxon>
        <taxon>Ixodoidea</taxon>
        <taxon>Ixodidae</taxon>
        <taxon>Ixodinae</taxon>
        <taxon>Ixodes</taxon>
    </lineage>
</organism>
<dbReference type="AlphaFoldDB" id="V5IJU6"/>
<dbReference type="GO" id="GO:0007218">
    <property type="term" value="P:neuropeptide signaling pathway"/>
    <property type="evidence" value="ECO:0007669"/>
    <property type="project" value="UniProtKB-KW"/>
</dbReference>
<accession>V5IJU6</accession>
<protein>
    <submittedName>
        <fullName evidence="2">Putative neuropeptide-like protein 31</fullName>
    </submittedName>
</protein>
<keyword evidence="1" id="KW-0732">Signal</keyword>
<name>V5IJU6_IXORI</name>
<keyword evidence="2" id="KW-0527">Neuropeptide</keyword>
<feature type="chain" id="PRO_5004737448" evidence="1">
    <location>
        <begin position="24"/>
        <end position="116"/>
    </location>
</feature>
<proteinExistence type="evidence at transcript level"/>
<feature type="signal peptide" evidence="1">
    <location>
        <begin position="1"/>
        <end position="23"/>
    </location>
</feature>
<evidence type="ECO:0000313" key="2">
    <source>
        <dbReference type="EMBL" id="JAB83646.1"/>
    </source>
</evidence>
<dbReference type="EMBL" id="GANP01000822">
    <property type="protein sequence ID" value="JAB83646.1"/>
    <property type="molecule type" value="mRNA"/>
</dbReference>
<evidence type="ECO:0000256" key="1">
    <source>
        <dbReference type="SAM" id="SignalP"/>
    </source>
</evidence>
<reference evidence="2" key="1">
    <citation type="journal article" date="2015" name="Sci. Rep.">
        <title>Tissue- and time-dependent transcription in Ixodes ricinus salivary glands and midguts when blood feeding on the vertebrate host.</title>
        <authorList>
            <person name="Kotsyfakis M."/>
            <person name="Schwarz A."/>
            <person name="Erhart J."/>
            <person name="Ribeiro J.M."/>
        </authorList>
    </citation>
    <scope>NUCLEOTIDE SEQUENCE</scope>
    <source>
        <tissue evidence="2">Salivary gland and midgut</tissue>
    </source>
</reference>
<sequence length="116" mass="12346">MMSCKSLLVTLMVLAALCSLAAAQFGYGGYGRGYGGYGGGYGGYGGYGRGFGGGYGGYGRGYGGYGRGRFLRLSHDFKNNNDLNAPLQSTGGRTCRRGRMSRSKIGRINYFLSFTH</sequence>